<proteinExistence type="inferred from homology"/>
<dbReference type="KEGG" id="blau:DQQ01_15410"/>
<keyword evidence="5" id="KW-1185">Reference proteome</keyword>
<dbReference type="InterPro" id="IPR050738">
    <property type="entry name" value="Sulfatase"/>
</dbReference>
<name>A0A2Z4UE87_9FIRM</name>
<dbReference type="SUPFAM" id="SSF53649">
    <property type="entry name" value="Alkaline phosphatase-like"/>
    <property type="match status" value="1"/>
</dbReference>
<protein>
    <recommendedName>
        <fullName evidence="3">Sulfatase N-terminal domain-containing protein</fullName>
    </recommendedName>
</protein>
<evidence type="ECO:0000259" key="3">
    <source>
        <dbReference type="Pfam" id="PF00884"/>
    </source>
</evidence>
<dbReference type="InterPro" id="IPR000917">
    <property type="entry name" value="Sulfatase_N"/>
</dbReference>
<reference evidence="5" key="1">
    <citation type="submission" date="2018-06" db="EMBL/GenBank/DDBJ databases">
        <title>Description of Blautia argi sp. nov., a new anaerobic isolated from dog feces.</title>
        <authorList>
            <person name="Chang Y.-H."/>
            <person name="Paek J."/>
            <person name="Shin Y."/>
        </authorList>
    </citation>
    <scope>NUCLEOTIDE SEQUENCE [LARGE SCALE GENOMIC DNA]</scope>
    <source>
        <strain evidence="5">KCTC 15426</strain>
    </source>
</reference>
<organism evidence="4 5">
    <name type="scientific">Blautia argi</name>
    <dbReference type="NCBI Taxonomy" id="1912897"/>
    <lineage>
        <taxon>Bacteria</taxon>
        <taxon>Bacillati</taxon>
        <taxon>Bacillota</taxon>
        <taxon>Clostridia</taxon>
        <taxon>Lachnospirales</taxon>
        <taxon>Lachnospiraceae</taxon>
        <taxon>Blautia</taxon>
    </lineage>
</organism>
<dbReference type="GO" id="GO:0004065">
    <property type="term" value="F:arylsulfatase activity"/>
    <property type="evidence" value="ECO:0007669"/>
    <property type="project" value="TreeGrafter"/>
</dbReference>
<dbReference type="Gene3D" id="3.40.720.10">
    <property type="entry name" value="Alkaline Phosphatase, subunit A"/>
    <property type="match status" value="1"/>
</dbReference>
<evidence type="ECO:0000256" key="2">
    <source>
        <dbReference type="ARBA" id="ARBA00022801"/>
    </source>
</evidence>
<dbReference type="Pfam" id="PF00884">
    <property type="entry name" value="Sulfatase"/>
    <property type="match status" value="1"/>
</dbReference>
<accession>A0A2Z4UE87</accession>
<evidence type="ECO:0000256" key="1">
    <source>
        <dbReference type="ARBA" id="ARBA00008779"/>
    </source>
</evidence>
<dbReference type="RefSeq" id="WP_111920719.1">
    <property type="nucleotide sequence ID" value="NZ_CAUWHR010000015.1"/>
</dbReference>
<evidence type="ECO:0000313" key="4">
    <source>
        <dbReference type="EMBL" id="AWY99278.1"/>
    </source>
</evidence>
<dbReference type="PANTHER" id="PTHR42693">
    <property type="entry name" value="ARYLSULFATASE FAMILY MEMBER"/>
    <property type="match status" value="1"/>
</dbReference>
<dbReference type="AlphaFoldDB" id="A0A2Z4UE87"/>
<dbReference type="OrthoDB" id="279611at2"/>
<dbReference type="EMBL" id="CP030280">
    <property type="protein sequence ID" value="AWY99278.1"/>
    <property type="molecule type" value="Genomic_DNA"/>
</dbReference>
<feature type="domain" description="Sulfatase N-terminal" evidence="3">
    <location>
        <begin position="15"/>
        <end position="381"/>
    </location>
</feature>
<keyword evidence="2" id="KW-0378">Hydrolase</keyword>
<dbReference type="Proteomes" id="UP000250003">
    <property type="component" value="Chromosome"/>
</dbReference>
<sequence length="474" mass="55007">MDRDLKPNILMIVEDHVAFYGHKQIKRPYLEQLKQEGVSFENTYCSTPLCMPSRKTMMTGLYPHAHGQRDNSFETGYEQTETYLGILKEQGYETYYFGKWHAGKGTPADLGCKGISYPDYSNPYHQKEYQDYIKEKELPPAAMKVEVNMCEKGWIDDVEEGDIYRFTRPLLNEALSGVLEAPKESHEAFYVSEMACRQLEEIQKTHKEDMPFMMRVDFWGPHQPYHPAKEYTEMYPLENMGEYPSFHDTLEGKPESYFFDTGRDTSENKRLKIPNALPEEKWRLLFSRCYAQNTMVDEAAGRIIEKLKDLHLDENTVIIWLADHGDALGCHGGHFDKAFYMPEEVLRIPFVMSYPGVLPKGEVSSALISNADLAPTLAAIAHGKMEQIEGRSILELYHGQKIPWRDSVISETFGHLAPWEAKAVRSGKYKYVWNKDDVEELYDLEEDPYEMQNLAEEKIYKEILSKMRGKMEKR</sequence>
<comment type="similarity">
    <text evidence="1">Belongs to the sulfatase family.</text>
</comment>
<gene>
    <name evidence="4" type="ORF">DQQ01_15410</name>
</gene>
<dbReference type="InterPro" id="IPR017850">
    <property type="entry name" value="Alkaline_phosphatase_core_sf"/>
</dbReference>
<dbReference type="PANTHER" id="PTHR42693:SF53">
    <property type="entry name" value="ENDO-4-O-SULFATASE"/>
    <property type="match status" value="1"/>
</dbReference>
<evidence type="ECO:0000313" key="5">
    <source>
        <dbReference type="Proteomes" id="UP000250003"/>
    </source>
</evidence>